<dbReference type="KEGG" id="psti:SOO65_02235"/>
<dbReference type="AlphaFoldDB" id="A0AAX4HQV3"/>
<protein>
    <submittedName>
        <fullName evidence="1">Uncharacterized protein</fullName>
    </submittedName>
</protein>
<dbReference type="RefSeq" id="WP_321396262.1">
    <property type="nucleotide sequence ID" value="NZ_CP139487.1"/>
</dbReference>
<sequence>MKYLGLVILLSTSVGATTLGRYYSATEGTSVQKFVLTNSSVTYQKQSNFFDEKADNRLGTFESSDTKGIKEDLKKLDTILGKVKRVDEFMKKRNESFNDLSLKTPHEAFFVLDDYRISQESDLYPEVKAIYDRLAGKKWKQKSGMKLSDDMKKIIQIKDGKEVSQEEFNFAFYCQKAEPPSVCSFKDAGILYVK</sequence>
<evidence type="ECO:0000313" key="1">
    <source>
        <dbReference type="EMBL" id="WPU65558.1"/>
    </source>
</evidence>
<gene>
    <name evidence="1" type="ORF">SOO65_02235</name>
</gene>
<proteinExistence type="predicted"/>
<dbReference type="EMBL" id="CP139487">
    <property type="protein sequence ID" value="WPU65558.1"/>
    <property type="molecule type" value="Genomic_DNA"/>
</dbReference>
<organism evidence="1 2">
    <name type="scientific">Peredibacter starrii</name>
    <dbReference type="NCBI Taxonomy" id="28202"/>
    <lineage>
        <taxon>Bacteria</taxon>
        <taxon>Pseudomonadati</taxon>
        <taxon>Bdellovibrionota</taxon>
        <taxon>Bacteriovoracia</taxon>
        <taxon>Bacteriovoracales</taxon>
        <taxon>Bacteriovoracaceae</taxon>
        <taxon>Peredibacter</taxon>
    </lineage>
</organism>
<dbReference type="Proteomes" id="UP001324634">
    <property type="component" value="Chromosome"/>
</dbReference>
<keyword evidence="2" id="KW-1185">Reference proteome</keyword>
<accession>A0AAX4HQV3</accession>
<reference evidence="1 2" key="1">
    <citation type="submission" date="2023-11" db="EMBL/GenBank/DDBJ databases">
        <title>Peredibacter starrii A3.12.</title>
        <authorList>
            <person name="Mitchell R.J."/>
        </authorList>
    </citation>
    <scope>NUCLEOTIDE SEQUENCE [LARGE SCALE GENOMIC DNA]</scope>
    <source>
        <strain evidence="1 2">A3.12</strain>
    </source>
</reference>
<evidence type="ECO:0000313" key="2">
    <source>
        <dbReference type="Proteomes" id="UP001324634"/>
    </source>
</evidence>
<name>A0AAX4HQV3_9BACT</name>